<dbReference type="InterPro" id="IPR024976">
    <property type="entry name" value="DUF3885"/>
</dbReference>
<comment type="caution">
    <text evidence="2">The sequence shown here is derived from an EMBL/GenBank/DDBJ whole genome shotgun (WGS) entry which is preliminary data.</text>
</comment>
<evidence type="ECO:0000313" key="2">
    <source>
        <dbReference type="EMBL" id="GAA0940810.1"/>
    </source>
</evidence>
<keyword evidence="3" id="KW-1185">Reference proteome</keyword>
<sequence length="201" mass="22927">MTWRIVHDDQPELSRRWREKWPDCPPIGHELKAYYCSRWVRFHSLPQSKRYADTPAEYDVILQRHNTVLTELFDGREVLVVTVAGTGESALVEPLEHPEPLTLNPGAQRWMTATDYKEDEEFPFYSHLLVTQQSWRTGALDPLLRAVADDVVAGVLVTDLQMSQVYHPYDGGADCVLESPGARNRLEAAHGEWLSSHPHGL</sequence>
<organism evidence="2 3">
    <name type="scientific">Nonomuraea longicatena</name>
    <dbReference type="NCBI Taxonomy" id="83682"/>
    <lineage>
        <taxon>Bacteria</taxon>
        <taxon>Bacillati</taxon>
        <taxon>Actinomycetota</taxon>
        <taxon>Actinomycetes</taxon>
        <taxon>Streptosporangiales</taxon>
        <taxon>Streptosporangiaceae</taxon>
        <taxon>Nonomuraea</taxon>
    </lineage>
</organism>
<name>A0ABP4AXQ2_9ACTN</name>
<dbReference type="Pfam" id="PF13021">
    <property type="entry name" value="DUF3885"/>
    <property type="match status" value="1"/>
</dbReference>
<reference evidence="3" key="1">
    <citation type="journal article" date="2019" name="Int. J. Syst. Evol. Microbiol.">
        <title>The Global Catalogue of Microorganisms (GCM) 10K type strain sequencing project: providing services to taxonomists for standard genome sequencing and annotation.</title>
        <authorList>
            <consortium name="The Broad Institute Genomics Platform"/>
            <consortium name="The Broad Institute Genome Sequencing Center for Infectious Disease"/>
            <person name="Wu L."/>
            <person name="Ma J."/>
        </authorList>
    </citation>
    <scope>NUCLEOTIDE SEQUENCE [LARGE SCALE GENOMIC DNA]</scope>
    <source>
        <strain evidence="3">JCM 11136</strain>
    </source>
</reference>
<dbReference type="RefSeq" id="WP_343952678.1">
    <property type="nucleotide sequence ID" value="NZ_BAAAHQ010000027.1"/>
</dbReference>
<proteinExistence type="predicted"/>
<dbReference type="EMBL" id="BAAAHQ010000027">
    <property type="protein sequence ID" value="GAA0940810.1"/>
    <property type="molecule type" value="Genomic_DNA"/>
</dbReference>
<evidence type="ECO:0000313" key="3">
    <source>
        <dbReference type="Proteomes" id="UP001501578"/>
    </source>
</evidence>
<dbReference type="Proteomes" id="UP001501578">
    <property type="component" value="Unassembled WGS sequence"/>
</dbReference>
<accession>A0ABP4AXQ2</accession>
<protein>
    <recommendedName>
        <fullName evidence="1">DUF3885 domain-containing protein</fullName>
    </recommendedName>
</protein>
<gene>
    <name evidence="2" type="ORF">GCM10009560_52380</name>
</gene>
<evidence type="ECO:0000259" key="1">
    <source>
        <dbReference type="Pfam" id="PF13021"/>
    </source>
</evidence>
<feature type="domain" description="DUF3885" evidence="1">
    <location>
        <begin position="27"/>
        <end position="198"/>
    </location>
</feature>